<dbReference type="HAMAP" id="MF_00169">
    <property type="entry name" value="AroQ"/>
    <property type="match status" value="1"/>
</dbReference>
<feature type="site" description="Transition state stabilizer" evidence="7 10">
    <location>
        <position position="26"/>
    </location>
</feature>
<dbReference type="InterPro" id="IPR001874">
    <property type="entry name" value="DHquinase_II"/>
</dbReference>
<evidence type="ECO:0000256" key="8">
    <source>
        <dbReference type="PIRSR" id="PIRSR001399-1"/>
    </source>
</evidence>
<gene>
    <name evidence="7 11" type="primary">aroQ</name>
    <name evidence="11" type="ORF">CLG94_09215</name>
</gene>
<feature type="active site" description="Proton donor" evidence="7 8">
    <location>
        <position position="108"/>
    </location>
</feature>
<dbReference type="Pfam" id="PF01220">
    <property type="entry name" value="DHquinase_II"/>
    <property type="match status" value="1"/>
</dbReference>
<dbReference type="NCBIfam" id="NF003807">
    <property type="entry name" value="PRK05395.1-4"/>
    <property type="match status" value="1"/>
</dbReference>
<sequence>MDGAKRESGRRVLVLNGPNLNLLGRREPDQYGHTTLKEIEDELRSYAASQVAEVRFVQSNHEGELIDAIHKAIGWADAMIVNAASLTHSSVGLRDAIIAAAIPTVEVHLSNIYRREEFRHRSLIADVAAGQITGFGAFSYRLGMEAALYLLDKKGS</sequence>
<keyword evidence="7" id="KW-0028">Amino-acid biosynthesis</keyword>
<proteinExistence type="inferred from homology"/>
<protein>
    <recommendedName>
        <fullName evidence="5 7">3-dehydroquinate dehydratase</fullName>
        <shortName evidence="7">3-dehydroquinase</shortName>
        <ecNumber evidence="5 7">4.2.1.10</ecNumber>
    </recommendedName>
    <alternativeName>
        <fullName evidence="7">Type II DHQase</fullName>
    </alternativeName>
</protein>
<evidence type="ECO:0000256" key="10">
    <source>
        <dbReference type="PIRSR" id="PIRSR001399-3"/>
    </source>
</evidence>
<dbReference type="Proteomes" id="UP000241436">
    <property type="component" value="Unassembled WGS sequence"/>
</dbReference>
<feature type="binding site" evidence="7 9">
    <location>
        <position position="88"/>
    </location>
    <ligand>
        <name>substrate</name>
    </ligand>
</feature>
<evidence type="ECO:0000313" key="11">
    <source>
        <dbReference type="EMBL" id="PTL35442.1"/>
    </source>
</evidence>
<dbReference type="PROSITE" id="PS01029">
    <property type="entry name" value="DEHYDROQUINASE_II"/>
    <property type="match status" value="1"/>
</dbReference>
<dbReference type="Gene3D" id="3.40.50.9100">
    <property type="entry name" value="Dehydroquinase, class II"/>
    <property type="match status" value="1"/>
</dbReference>
<dbReference type="GO" id="GO:0003855">
    <property type="term" value="F:3-dehydroquinate dehydratase activity"/>
    <property type="evidence" value="ECO:0007669"/>
    <property type="project" value="UniProtKB-UniRule"/>
</dbReference>
<dbReference type="GO" id="GO:0008652">
    <property type="term" value="P:amino acid biosynthetic process"/>
    <property type="evidence" value="ECO:0007669"/>
    <property type="project" value="UniProtKB-KW"/>
</dbReference>
<evidence type="ECO:0000313" key="12">
    <source>
        <dbReference type="Proteomes" id="UP000241436"/>
    </source>
</evidence>
<keyword evidence="7" id="KW-0057">Aromatic amino acid biosynthesis</keyword>
<feature type="binding site" evidence="7 9">
    <location>
        <position position="119"/>
    </location>
    <ligand>
        <name>substrate</name>
    </ligand>
</feature>
<dbReference type="GO" id="GO:0009073">
    <property type="term" value="P:aromatic amino acid family biosynthetic process"/>
    <property type="evidence" value="ECO:0007669"/>
    <property type="project" value="UniProtKB-KW"/>
</dbReference>
<keyword evidence="12" id="KW-1185">Reference proteome</keyword>
<dbReference type="OrthoDB" id="9790793at2"/>
<comment type="pathway">
    <text evidence="2 7">Metabolic intermediate biosynthesis; chorismate biosynthesis; chorismate from D-erythrose 4-phosphate and phosphoenolpyruvate: step 3/7.</text>
</comment>
<feature type="active site" description="Proton acceptor" evidence="7 8">
    <location>
        <position position="31"/>
    </location>
</feature>
<dbReference type="EC" id="4.2.1.10" evidence="5 7"/>
<evidence type="ECO:0000256" key="4">
    <source>
        <dbReference type="ARBA" id="ARBA00011193"/>
    </source>
</evidence>
<dbReference type="NCBIfam" id="NF003805">
    <property type="entry name" value="PRK05395.1-2"/>
    <property type="match status" value="1"/>
</dbReference>
<evidence type="ECO:0000256" key="9">
    <source>
        <dbReference type="PIRSR" id="PIRSR001399-2"/>
    </source>
</evidence>
<dbReference type="PANTHER" id="PTHR21272">
    <property type="entry name" value="CATABOLIC 3-DEHYDROQUINASE"/>
    <property type="match status" value="1"/>
</dbReference>
<comment type="catalytic activity">
    <reaction evidence="1 7">
        <text>3-dehydroquinate = 3-dehydroshikimate + H2O</text>
        <dbReference type="Rhea" id="RHEA:21096"/>
        <dbReference type="ChEBI" id="CHEBI:15377"/>
        <dbReference type="ChEBI" id="CHEBI:16630"/>
        <dbReference type="ChEBI" id="CHEBI:32364"/>
        <dbReference type="EC" id="4.2.1.10"/>
    </reaction>
</comment>
<name>A0A2T4TWE9_9BACT</name>
<reference evidence="11 12" key="1">
    <citation type="submission" date="2017-09" db="EMBL/GenBank/DDBJ databases">
        <title>Bloom of a denitrifying methanotroph, Candidatus Methylomirabilis limnetica, in a deep stratified lake.</title>
        <authorList>
            <person name="Graf J.S."/>
            <person name="Marchant H.K."/>
            <person name="Tienken D."/>
            <person name="Hach P.F."/>
            <person name="Brand A."/>
            <person name="Schubert C.J."/>
            <person name="Kuypers M.M."/>
            <person name="Milucka J."/>
        </authorList>
    </citation>
    <scope>NUCLEOTIDE SEQUENCE [LARGE SCALE GENOMIC DNA]</scope>
    <source>
        <strain evidence="11 12">Zug</strain>
    </source>
</reference>
<evidence type="ECO:0000256" key="3">
    <source>
        <dbReference type="ARBA" id="ARBA00011037"/>
    </source>
</evidence>
<evidence type="ECO:0000256" key="5">
    <source>
        <dbReference type="ARBA" id="ARBA00012060"/>
    </source>
</evidence>
<evidence type="ECO:0000256" key="2">
    <source>
        <dbReference type="ARBA" id="ARBA00004902"/>
    </source>
</evidence>
<feature type="binding site" evidence="7 9">
    <location>
        <begin position="109"/>
        <end position="110"/>
    </location>
    <ligand>
        <name>substrate</name>
    </ligand>
</feature>
<evidence type="ECO:0000256" key="1">
    <source>
        <dbReference type="ARBA" id="ARBA00001864"/>
    </source>
</evidence>
<dbReference type="NCBIfam" id="TIGR01088">
    <property type="entry name" value="aroQ"/>
    <property type="match status" value="1"/>
</dbReference>
<dbReference type="RefSeq" id="WP_107562896.1">
    <property type="nucleotide sequence ID" value="NZ_NVQC01000023.1"/>
</dbReference>
<comment type="similarity">
    <text evidence="3 7">Belongs to the type-II 3-dehydroquinase family.</text>
</comment>
<feature type="binding site" evidence="7 9">
    <location>
        <position position="95"/>
    </location>
    <ligand>
        <name>substrate</name>
    </ligand>
</feature>
<evidence type="ECO:0000256" key="7">
    <source>
        <dbReference type="HAMAP-Rule" id="MF_00169"/>
    </source>
</evidence>
<dbReference type="UniPathway" id="UPA00053">
    <property type="reaction ID" value="UER00086"/>
</dbReference>
<comment type="subunit">
    <text evidence="4 7">Homododecamer.</text>
</comment>
<dbReference type="AlphaFoldDB" id="A0A2T4TWE9"/>
<evidence type="ECO:0000256" key="6">
    <source>
        <dbReference type="ARBA" id="ARBA00023239"/>
    </source>
</evidence>
<dbReference type="GO" id="GO:0019631">
    <property type="term" value="P:quinate catabolic process"/>
    <property type="evidence" value="ECO:0007669"/>
    <property type="project" value="TreeGrafter"/>
</dbReference>
<dbReference type="NCBIfam" id="NF003806">
    <property type="entry name" value="PRK05395.1-3"/>
    <property type="match status" value="1"/>
</dbReference>
<dbReference type="PIRSF" id="PIRSF001399">
    <property type="entry name" value="DHquinase_II"/>
    <property type="match status" value="1"/>
</dbReference>
<reference evidence="12" key="2">
    <citation type="journal article" date="2018" name="Environ. Microbiol.">
        <title>Bloom of a denitrifying methanotroph, 'Candidatus Methylomirabilis limnetica', in a deep stratified lake.</title>
        <authorList>
            <person name="Graf J.S."/>
            <person name="Mayr M.J."/>
            <person name="Marchant H.K."/>
            <person name="Tienken D."/>
            <person name="Hach P.F."/>
            <person name="Brand A."/>
            <person name="Schubert C.J."/>
            <person name="Kuypers M.M."/>
            <person name="Milucka J."/>
        </authorList>
    </citation>
    <scope>NUCLEOTIDE SEQUENCE [LARGE SCALE GENOMIC DNA]</scope>
    <source>
        <strain evidence="12">Zug</strain>
    </source>
</reference>
<dbReference type="GO" id="GO:0009423">
    <property type="term" value="P:chorismate biosynthetic process"/>
    <property type="evidence" value="ECO:0007669"/>
    <property type="project" value="UniProtKB-UniRule"/>
</dbReference>
<dbReference type="EMBL" id="NVQC01000023">
    <property type="protein sequence ID" value="PTL35442.1"/>
    <property type="molecule type" value="Genomic_DNA"/>
</dbReference>
<comment type="caution">
    <text evidence="11">The sequence shown here is derived from an EMBL/GenBank/DDBJ whole genome shotgun (WGS) entry which is preliminary data.</text>
</comment>
<comment type="function">
    <text evidence="7">Catalyzes a trans-dehydration via an enolate intermediate.</text>
</comment>
<feature type="binding site" evidence="7 9">
    <location>
        <position position="82"/>
    </location>
    <ligand>
        <name>substrate</name>
    </ligand>
</feature>
<keyword evidence="6 7" id="KW-0456">Lyase</keyword>
<dbReference type="PANTHER" id="PTHR21272:SF3">
    <property type="entry name" value="CATABOLIC 3-DEHYDROQUINASE"/>
    <property type="match status" value="1"/>
</dbReference>
<accession>A0A2T4TWE9</accession>
<dbReference type="InterPro" id="IPR018509">
    <property type="entry name" value="DHquinase_II_CS"/>
</dbReference>
<dbReference type="InterPro" id="IPR036441">
    <property type="entry name" value="DHquinase_II_sf"/>
</dbReference>
<organism evidence="11 12">
    <name type="scientific">Candidatus Methylomirabilis limnetica</name>
    <dbReference type="NCBI Taxonomy" id="2033718"/>
    <lineage>
        <taxon>Bacteria</taxon>
        <taxon>Candidatus Methylomirabilota</taxon>
        <taxon>Candidatus Methylomirabilia</taxon>
        <taxon>Candidatus Methylomirabilales</taxon>
        <taxon>Candidatus Methylomirabilaceae</taxon>
        <taxon>Candidatus Methylomirabilis</taxon>
    </lineage>
</organism>
<dbReference type="SUPFAM" id="SSF52304">
    <property type="entry name" value="Type II 3-dehydroquinate dehydratase"/>
    <property type="match status" value="1"/>
</dbReference>
<dbReference type="CDD" id="cd00466">
    <property type="entry name" value="DHQase_II"/>
    <property type="match status" value="1"/>
</dbReference>